<keyword evidence="4 8" id="KW-0456">Lyase</keyword>
<accession>A0ABS4SQ83</accession>
<dbReference type="PIRSF" id="PIRSF001434">
    <property type="entry name" value="CGS"/>
    <property type="match status" value="1"/>
</dbReference>
<evidence type="ECO:0000256" key="3">
    <source>
        <dbReference type="ARBA" id="ARBA00022898"/>
    </source>
</evidence>
<protein>
    <submittedName>
        <fullName evidence="8">Cystathionine beta-lyase</fullName>
        <ecNumber evidence="8">4.4.1.8</ecNumber>
    </submittedName>
</protein>
<keyword evidence="9" id="KW-1185">Reference proteome</keyword>
<dbReference type="InterPro" id="IPR006233">
    <property type="entry name" value="Cys_b_lyase_bac"/>
</dbReference>
<evidence type="ECO:0000256" key="4">
    <source>
        <dbReference type="ARBA" id="ARBA00023239"/>
    </source>
</evidence>
<dbReference type="Gene3D" id="3.90.1150.10">
    <property type="entry name" value="Aspartate Aminotransferase, domain 1"/>
    <property type="match status" value="1"/>
</dbReference>
<dbReference type="PANTHER" id="PTHR43500">
    <property type="entry name" value="CYSTATHIONINE BETA-LYASE-RELATED"/>
    <property type="match status" value="1"/>
</dbReference>
<dbReference type="NCBIfam" id="TIGR01324">
    <property type="entry name" value="cysta_beta_ly_B"/>
    <property type="match status" value="1"/>
</dbReference>
<dbReference type="GO" id="GO:0016829">
    <property type="term" value="F:lyase activity"/>
    <property type="evidence" value="ECO:0007669"/>
    <property type="project" value="UniProtKB-KW"/>
</dbReference>
<evidence type="ECO:0000313" key="9">
    <source>
        <dbReference type="Proteomes" id="UP000781958"/>
    </source>
</evidence>
<dbReference type="Pfam" id="PF01053">
    <property type="entry name" value="Cys_Met_Meta_PP"/>
    <property type="match status" value="1"/>
</dbReference>
<name>A0ABS4SQ83_9PROT</name>
<proteinExistence type="inferred from homology"/>
<dbReference type="InterPro" id="IPR015424">
    <property type="entry name" value="PyrdxlP-dep_Trfase"/>
</dbReference>
<comment type="catalytic activity">
    <reaction evidence="5">
        <text>L,L-cystathionine + H2O = L-homocysteine + pyruvate + NH4(+)</text>
        <dbReference type="Rhea" id="RHEA:13965"/>
        <dbReference type="ChEBI" id="CHEBI:15361"/>
        <dbReference type="ChEBI" id="CHEBI:15377"/>
        <dbReference type="ChEBI" id="CHEBI:28938"/>
        <dbReference type="ChEBI" id="CHEBI:58161"/>
        <dbReference type="ChEBI" id="CHEBI:58199"/>
    </reaction>
</comment>
<evidence type="ECO:0000256" key="1">
    <source>
        <dbReference type="ARBA" id="ARBA00001933"/>
    </source>
</evidence>
<comment type="similarity">
    <text evidence="2 6">Belongs to the trans-sulfuration enzymes family.</text>
</comment>
<evidence type="ECO:0000256" key="5">
    <source>
        <dbReference type="ARBA" id="ARBA00047517"/>
    </source>
</evidence>
<dbReference type="EMBL" id="JAGINP010000017">
    <property type="protein sequence ID" value="MBP2294720.1"/>
    <property type="molecule type" value="Genomic_DNA"/>
</dbReference>
<dbReference type="PANTHER" id="PTHR43500:SF1">
    <property type="entry name" value="CYSTATHIONINE BETA-LYASE-RELATED"/>
    <property type="match status" value="1"/>
</dbReference>
<evidence type="ECO:0000313" key="8">
    <source>
        <dbReference type="EMBL" id="MBP2294720.1"/>
    </source>
</evidence>
<dbReference type="RefSeq" id="WP_209769004.1">
    <property type="nucleotide sequence ID" value="NZ_JAGINP010000017.1"/>
</dbReference>
<gene>
    <name evidence="8" type="ORF">J2851_004510</name>
</gene>
<dbReference type="InterPro" id="IPR015421">
    <property type="entry name" value="PyrdxlP-dep_Trfase_major"/>
</dbReference>
<dbReference type="InterPro" id="IPR015422">
    <property type="entry name" value="PyrdxlP-dep_Trfase_small"/>
</dbReference>
<evidence type="ECO:0000256" key="2">
    <source>
        <dbReference type="ARBA" id="ARBA00009077"/>
    </source>
</evidence>
<feature type="region of interest" description="Disordered" evidence="7">
    <location>
        <begin position="1"/>
        <end position="22"/>
    </location>
</feature>
<evidence type="ECO:0000256" key="6">
    <source>
        <dbReference type="RuleBase" id="RU362118"/>
    </source>
</evidence>
<dbReference type="Gene3D" id="3.40.640.10">
    <property type="entry name" value="Type I PLP-dependent aspartate aminotransferase-like (Major domain)"/>
    <property type="match status" value="1"/>
</dbReference>
<dbReference type="InterPro" id="IPR000277">
    <property type="entry name" value="Cys/Met-Metab_PyrdxlP-dep_enz"/>
</dbReference>
<organism evidence="8 9">
    <name type="scientific">Azospirillum rugosum</name>
    <dbReference type="NCBI Taxonomy" id="416170"/>
    <lineage>
        <taxon>Bacteria</taxon>
        <taxon>Pseudomonadati</taxon>
        <taxon>Pseudomonadota</taxon>
        <taxon>Alphaproteobacteria</taxon>
        <taxon>Rhodospirillales</taxon>
        <taxon>Azospirillaceae</taxon>
        <taxon>Azospirillum</taxon>
    </lineage>
</organism>
<keyword evidence="3 6" id="KW-0663">Pyridoxal phosphate</keyword>
<evidence type="ECO:0000256" key="7">
    <source>
        <dbReference type="SAM" id="MobiDB-lite"/>
    </source>
</evidence>
<reference evidence="8 9" key="1">
    <citation type="submission" date="2021-03" db="EMBL/GenBank/DDBJ databases">
        <title>Genomic Encyclopedia of Type Strains, Phase III (KMG-III): the genomes of soil and plant-associated and newly described type strains.</title>
        <authorList>
            <person name="Whitman W."/>
        </authorList>
    </citation>
    <scope>NUCLEOTIDE SEQUENCE [LARGE SCALE GENOMIC DNA]</scope>
    <source>
        <strain evidence="8 9">IMMIB AFH-6</strain>
    </source>
</reference>
<sequence>MKDAQKDTILSHAGRDPRGNHGIVNPPVYHCSTVLFPTLAELEASDRTPFEGVHYGRMGTPTSYAFEEAVAELEGAFKSVSVGSGLNAIATALLAFTKAGDHVLITDSVYGPTRRFANDSLAAYGVEVEFYDPTIGEGIARLLKPNTSVVFLESPGSLTFEVQDVPAIAAAAKAVGATVIIDNTWATPLLFQPLRHGVDVSIHSATKYMVGHADAMLGVISCADEAHWLAVKKAATRTGACAGPDDLFLGLRGLRTLSVRLKQHEANALALAKWLSDRPEVTRVLHPAYPDCPGHALWKRDIGGSSGLFSVVMKPVPKVALAAMLDHMELFGMGYSWGGFESLILPVRPGAIRTATRWDDPGIVLRLHAGLEAADDLIRDLDAAFVRLNAAL</sequence>
<comment type="cofactor">
    <cofactor evidence="1 6">
        <name>pyridoxal 5'-phosphate</name>
        <dbReference type="ChEBI" id="CHEBI:597326"/>
    </cofactor>
</comment>
<comment type="caution">
    <text evidence="8">The sequence shown here is derived from an EMBL/GenBank/DDBJ whole genome shotgun (WGS) entry which is preliminary data.</text>
</comment>
<dbReference type="SUPFAM" id="SSF53383">
    <property type="entry name" value="PLP-dependent transferases"/>
    <property type="match status" value="1"/>
</dbReference>
<dbReference type="Proteomes" id="UP000781958">
    <property type="component" value="Unassembled WGS sequence"/>
</dbReference>
<dbReference type="EC" id="4.4.1.8" evidence="8"/>